<dbReference type="EnsemblMetazoa" id="AAEL022083-RB">
    <property type="protein sequence ID" value="AAEL022083-PB"/>
    <property type="gene ID" value="AAEL022083"/>
</dbReference>
<reference evidence="3" key="2">
    <citation type="submission" date="2020-05" db="UniProtKB">
        <authorList>
            <consortium name="EnsemblMetazoa"/>
        </authorList>
    </citation>
    <scope>IDENTIFICATION</scope>
    <source>
        <strain evidence="3">LVP_AGWG</strain>
    </source>
</reference>
<accession>A0A6I8U3T4</accession>
<evidence type="ECO:0000313" key="3">
    <source>
        <dbReference type="EnsemblMetazoa" id="AAEL022083-PB"/>
    </source>
</evidence>
<feature type="compositionally biased region" description="Polar residues" evidence="1">
    <location>
        <begin position="43"/>
        <end position="60"/>
    </location>
</feature>
<keyword evidence="2" id="KW-1133">Transmembrane helix</keyword>
<keyword evidence="2" id="KW-0812">Transmembrane</keyword>
<name>A0A6I8U3T4_AEDAE</name>
<protein>
    <submittedName>
        <fullName evidence="3">Uncharacterized protein</fullName>
    </submittedName>
</protein>
<dbReference type="AlphaFoldDB" id="A0A6I8U3T4"/>
<dbReference type="Proteomes" id="UP000008820">
    <property type="component" value="Chromosome 1"/>
</dbReference>
<sequence length="222" mass="24751">MVVQKRSTTVTSSATFVHSATPSKLPRPNSRPPSRVLKPMDIPNTNISGSKENLQPNNRMQPEMETSKESPNNEVLGDGTLNESALHTSAGNYTVSNYIQPEEHPPISSSSGEPGRLRRVVSRCSFVNICDGELRADDLKPASVESYSFWVTLLGCLLMLLSSVTLAVTLLLNYEHLMAIWYGWPHDDLFQSAGMNEGYFRRIANVLLKIWMGLNRMILIDE</sequence>
<feature type="region of interest" description="Disordered" evidence="1">
    <location>
        <begin position="1"/>
        <end position="72"/>
    </location>
</feature>
<organism evidence="3 4">
    <name type="scientific">Aedes aegypti</name>
    <name type="common">Yellowfever mosquito</name>
    <name type="synonym">Culex aegypti</name>
    <dbReference type="NCBI Taxonomy" id="7159"/>
    <lineage>
        <taxon>Eukaryota</taxon>
        <taxon>Metazoa</taxon>
        <taxon>Ecdysozoa</taxon>
        <taxon>Arthropoda</taxon>
        <taxon>Hexapoda</taxon>
        <taxon>Insecta</taxon>
        <taxon>Pterygota</taxon>
        <taxon>Neoptera</taxon>
        <taxon>Endopterygota</taxon>
        <taxon>Diptera</taxon>
        <taxon>Nematocera</taxon>
        <taxon>Culicoidea</taxon>
        <taxon>Culicidae</taxon>
        <taxon>Culicinae</taxon>
        <taxon>Aedini</taxon>
        <taxon>Aedes</taxon>
        <taxon>Stegomyia</taxon>
    </lineage>
</organism>
<gene>
    <name evidence="3" type="primary">110674783</name>
</gene>
<feature type="compositionally biased region" description="Polar residues" evidence="1">
    <location>
        <begin position="1"/>
        <end position="22"/>
    </location>
</feature>
<evidence type="ECO:0000256" key="1">
    <source>
        <dbReference type="SAM" id="MobiDB-lite"/>
    </source>
</evidence>
<reference evidence="3 4" key="1">
    <citation type="submission" date="2017-06" db="EMBL/GenBank/DDBJ databases">
        <title>Aedes aegypti genome working group (AGWG) sequencing and assembly.</title>
        <authorList>
            <consortium name="Aedes aegypti Genome Working Group (AGWG)"/>
            <person name="Matthews B.J."/>
        </authorList>
    </citation>
    <scope>NUCLEOTIDE SEQUENCE [LARGE SCALE GENOMIC DNA]</scope>
    <source>
        <strain evidence="3 4">LVP_AGWG</strain>
    </source>
</reference>
<feature type="transmembrane region" description="Helical" evidence="2">
    <location>
        <begin position="147"/>
        <end position="172"/>
    </location>
</feature>
<evidence type="ECO:0000313" key="4">
    <source>
        <dbReference type="Proteomes" id="UP000008820"/>
    </source>
</evidence>
<keyword evidence="4" id="KW-1185">Reference proteome</keyword>
<keyword evidence="2" id="KW-0472">Membrane</keyword>
<evidence type="ECO:0000256" key="2">
    <source>
        <dbReference type="SAM" id="Phobius"/>
    </source>
</evidence>
<proteinExistence type="predicted"/>
<dbReference type="OrthoDB" id="10672324at2759"/>